<name>A0A644XZD7_9ZZZZ</name>
<organism evidence="1">
    <name type="scientific">bioreactor metagenome</name>
    <dbReference type="NCBI Taxonomy" id="1076179"/>
    <lineage>
        <taxon>unclassified sequences</taxon>
        <taxon>metagenomes</taxon>
        <taxon>ecological metagenomes</taxon>
    </lineage>
</organism>
<dbReference type="AlphaFoldDB" id="A0A644XZD7"/>
<dbReference type="EMBL" id="VSSQ01003627">
    <property type="protein sequence ID" value="MPM21616.1"/>
    <property type="molecule type" value="Genomic_DNA"/>
</dbReference>
<sequence>MRDVLDNFAVGVERLRDRFAEEVLDEYVVHRVGQIDHFGSLPELYLADVVALEQGDGLIVK</sequence>
<protein>
    <submittedName>
        <fullName evidence="1">Uncharacterized protein</fullName>
    </submittedName>
</protein>
<accession>A0A644XZD7</accession>
<evidence type="ECO:0000313" key="1">
    <source>
        <dbReference type="EMBL" id="MPM21616.1"/>
    </source>
</evidence>
<comment type="caution">
    <text evidence="1">The sequence shown here is derived from an EMBL/GenBank/DDBJ whole genome shotgun (WGS) entry which is preliminary data.</text>
</comment>
<reference evidence="1" key="1">
    <citation type="submission" date="2019-08" db="EMBL/GenBank/DDBJ databases">
        <authorList>
            <person name="Kucharzyk K."/>
            <person name="Murdoch R.W."/>
            <person name="Higgins S."/>
            <person name="Loffler F."/>
        </authorList>
    </citation>
    <scope>NUCLEOTIDE SEQUENCE</scope>
</reference>
<gene>
    <name evidence="1" type="ORF">SDC9_68060</name>
</gene>
<proteinExistence type="predicted"/>